<keyword evidence="3" id="KW-0418">Kinase</keyword>
<organism evidence="9 10">
    <name type="scientific">Hyalangium minutum</name>
    <dbReference type="NCBI Taxonomy" id="394096"/>
    <lineage>
        <taxon>Bacteria</taxon>
        <taxon>Pseudomonadati</taxon>
        <taxon>Myxococcota</taxon>
        <taxon>Myxococcia</taxon>
        <taxon>Myxococcales</taxon>
        <taxon>Cystobacterineae</taxon>
        <taxon>Archangiaceae</taxon>
        <taxon>Hyalangium</taxon>
    </lineage>
</organism>
<feature type="region of interest" description="Disordered" evidence="6">
    <location>
        <begin position="1"/>
        <end position="23"/>
    </location>
</feature>
<feature type="compositionally biased region" description="Low complexity" evidence="6">
    <location>
        <begin position="376"/>
        <end position="390"/>
    </location>
</feature>
<comment type="caution">
    <text evidence="9">The sequence shown here is derived from an EMBL/GenBank/DDBJ whole genome shotgun (WGS) entry which is preliminary data.</text>
</comment>
<dbReference type="EMBL" id="JMCB01000014">
    <property type="protein sequence ID" value="KFE64325.1"/>
    <property type="molecule type" value="Genomic_DNA"/>
</dbReference>
<feature type="compositionally biased region" description="Polar residues" evidence="6">
    <location>
        <begin position="490"/>
        <end position="499"/>
    </location>
</feature>
<keyword evidence="7" id="KW-0472">Membrane</keyword>
<keyword evidence="10" id="KW-1185">Reference proteome</keyword>
<dbReference type="CDD" id="cd14014">
    <property type="entry name" value="STKc_PknB_like"/>
    <property type="match status" value="1"/>
</dbReference>
<dbReference type="InterPro" id="IPR017441">
    <property type="entry name" value="Protein_kinase_ATP_BS"/>
</dbReference>
<dbReference type="PROSITE" id="PS00107">
    <property type="entry name" value="PROTEIN_KINASE_ATP"/>
    <property type="match status" value="1"/>
</dbReference>
<feature type="region of interest" description="Disordered" evidence="6">
    <location>
        <begin position="315"/>
        <end position="415"/>
    </location>
</feature>
<evidence type="ECO:0000256" key="7">
    <source>
        <dbReference type="SAM" id="Phobius"/>
    </source>
</evidence>
<accession>A0A085W9G2</accession>
<keyword evidence="7" id="KW-0812">Transmembrane</keyword>
<evidence type="ECO:0000256" key="3">
    <source>
        <dbReference type="ARBA" id="ARBA00022777"/>
    </source>
</evidence>
<feature type="region of interest" description="Disordered" evidence="6">
    <location>
        <begin position="457"/>
        <end position="552"/>
    </location>
</feature>
<feature type="domain" description="Protein kinase" evidence="8">
    <location>
        <begin position="35"/>
        <end position="297"/>
    </location>
</feature>
<dbReference type="GO" id="GO:0005524">
    <property type="term" value="F:ATP binding"/>
    <property type="evidence" value="ECO:0007669"/>
    <property type="project" value="UniProtKB-UniRule"/>
</dbReference>
<dbReference type="InterPro" id="IPR000719">
    <property type="entry name" value="Prot_kinase_dom"/>
</dbReference>
<feature type="binding site" evidence="5">
    <location>
        <position position="64"/>
    </location>
    <ligand>
        <name>ATP</name>
        <dbReference type="ChEBI" id="CHEBI:30616"/>
    </ligand>
</feature>
<evidence type="ECO:0000313" key="10">
    <source>
        <dbReference type="Proteomes" id="UP000028725"/>
    </source>
</evidence>
<keyword evidence="1" id="KW-0808">Transferase</keyword>
<dbReference type="SMART" id="SM00220">
    <property type="entry name" value="S_TKc"/>
    <property type="match status" value="1"/>
</dbReference>
<evidence type="ECO:0000313" key="9">
    <source>
        <dbReference type="EMBL" id="KFE64325.1"/>
    </source>
</evidence>
<dbReference type="STRING" id="394096.DB31_2119"/>
<keyword evidence="7" id="KW-1133">Transmembrane helix</keyword>
<evidence type="ECO:0000256" key="1">
    <source>
        <dbReference type="ARBA" id="ARBA00022679"/>
    </source>
</evidence>
<evidence type="ECO:0000259" key="8">
    <source>
        <dbReference type="PROSITE" id="PS50011"/>
    </source>
</evidence>
<feature type="transmembrane region" description="Helical" evidence="7">
    <location>
        <begin position="419"/>
        <end position="441"/>
    </location>
</feature>
<dbReference type="AlphaFoldDB" id="A0A085W9G2"/>
<keyword evidence="2 5" id="KW-0547">Nucleotide-binding</keyword>
<dbReference type="PROSITE" id="PS50011">
    <property type="entry name" value="PROTEIN_KINASE_DOM"/>
    <property type="match status" value="1"/>
</dbReference>
<sequence>MSEDDKTYLSGEQAAASKPTGPLEIRPGTVLKGTYRIEAELGSGGMGTVFRATHIGLDKTMAVKVLARRAISTPDSLARFEREAKVAGKVSHPAMTDVIDFGVEQGTPYIVMEYVSGVELADLIERGGPMSPRRAVAVMRQIVSLLRAAHALGIVHRDLKPANVKVLQETPEDSQIFVKVLDFGVAKVVGDISGQLTSEGMLVGTPAYMAPEQITGHPIDGRTDLYSAGLMFHEMLSGVRAFKGETIARILHAQMNDPPPALTVPVPDIVRQTLQKFCEKRPEDRFQDAGEADRALMACEDVLRPPSVNLAANAVLPTPSEQDTGGKTITYQPKKTEGAGTSGVAEPQSAERKPSSGVSVSPSLVTEGTLIREEPAPVSTPGPASVSAPVATPPVPAPVRTPAPPPMVEPRKASGSNKALPLLGVAVLLVLVGVAGGVWAWKSGRLFGGAVAEPAKDLAPSTQTGSPVATGPGTPSEPVAEQGTAPTEPEPQNGTSPTEPGTEANPPVAEAEGAQGSEPSTEDNTPEEGSPGETQNPEQTPPPEEDQLAPGCYTVVVAFESSRGPTGAFGPWEAVSEDSRAPVNCDAVPKGRGTPPEGVFDHWPDSPSEQVLYTYRPLSFQPQKKGAPNTRRTVVRVHTRVSGGAP</sequence>
<feature type="compositionally biased region" description="Pro residues" evidence="6">
    <location>
        <begin position="391"/>
        <end position="408"/>
    </location>
</feature>
<protein>
    <recommendedName>
        <fullName evidence="8">Protein kinase domain-containing protein</fullName>
    </recommendedName>
</protein>
<dbReference type="Gene3D" id="3.30.200.20">
    <property type="entry name" value="Phosphorylase Kinase, domain 1"/>
    <property type="match status" value="1"/>
</dbReference>
<dbReference type="InterPro" id="IPR011009">
    <property type="entry name" value="Kinase-like_dom_sf"/>
</dbReference>
<evidence type="ECO:0000256" key="5">
    <source>
        <dbReference type="PROSITE-ProRule" id="PRU10141"/>
    </source>
</evidence>
<evidence type="ECO:0000256" key="2">
    <source>
        <dbReference type="ARBA" id="ARBA00022741"/>
    </source>
</evidence>
<dbReference type="Proteomes" id="UP000028725">
    <property type="component" value="Unassembled WGS sequence"/>
</dbReference>
<dbReference type="Pfam" id="PF00069">
    <property type="entry name" value="Pkinase"/>
    <property type="match status" value="1"/>
</dbReference>
<dbReference type="SUPFAM" id="SSF56112">
    <property type="entry name" value="Protein kinase-like (PK-like)"/>
    <property type="match status" value="1"/>
</dbReference>
<proteinExistence type="predicted"/>
<name>A0A085W9G2_9BACT</name>
<gene>
    <name evidence="9" type="ORF">DB31_2119</name>
</gene>
<dbReference type="PANTHER" id="PTHR43289:SF6">
    <property type="entry name" value="SERINE_THREONINE-PROTEIN KINASE NEKL-3"/>
    <property type="match status" value="1"/>
</dbReference>
<dbReference type="GO" id="GO:0004674">
    <property type="term" value="F:protein serine/threonine kinase activity"/>
    <property type="evidence" value="ECO:0007669"/>
    <property type="project" value="TreeGrafter"/>
</dbReference>
<dbReference type="PANTHER" id="PTHR43289">
    <property type="entry name" value="MITOGEN-ACTIVATED PROTEIN KINASE KINASE KINASE 20-RELATED"/>
    <property type="match status" value="1"/>
</dbReference>
<keyword evidence="4 5" id="KW-0067">ATP-binding</keyword>
<evidence type="ECO:0000256" key="6">
    <source>
        <dbReference type="SAM" id="MobiDB-lite"/>
    </source>
</evidence>
<dbReference type="RefSeq" id="WP_052420398.1">
    <property type="nucleotide sequence ID" value="NZ_JMCB01000014.1"/>
</dbReference>
<dbReference type="OrthoDB" id="9801841at2"/>
<reference evidence="9 10" key="1">
    <citation type="submission" date="2014-04" db="EMBL/GenBank/DDBJ databases">
        <title>Genome assembly of Hyalangium minutum DSM 14724.</title>
        <authorList>
            <person name="Sharma G."/>
            <person name="Subramanian S."/>
        </authorList>
    </citation>
    <scope>NUCLEOTIDE SEQUENCE [LARGE SCALE GENOMIC DNA]</scope>
    <source>
        <strain evidence="9 10">DSM 14724</strain>
    </source>
</reference>
<dbReference type="Gene3D" id="1.10.510.10">
    <property type="entry name" value="Transferase(Phosphotransferase) domain 1"/>
    <property type="match status" value="1"/>
</dbReference>
<evidence type="ECO:0000256" key="4">
    <source>
        <dbReference type="ARBA" id="ARBA00022840"/>
    </source>
</evidence>
<feature type="compositionally biased region" description="Polar residues" evidence="6">
    <location>
        <begin position="319"/>
        <end position="333"/>
    </location>
</feature>